<dbReference type="AlphaFoldDB" id="A0A9P5ZZU5"/>
<organism evidence="1 2">
    <name type="scientific">Pleurotus eryngii</name>
    <name type="common">Boletus of the steppes</name>
    <dbReference type="NCBI Taxonomy" id="5323"/>
    <lineage>
        <taxon>Eukaryota</taxon>
        <taxon>Fungi</taxon>
        <taxon>Dikarya</taxon>
        <taxon>Basidiomycota</taxon>
        <taxon>Agaricomycotina</taxon>
        <taxon>Agaricomycetes</taxon>
        <taxon>Agaricomycetidae</taxon>
        <taxon>Agaricales</taxon>
        <taxon>Pleurotineae</taxon>
        <taxon>Pleurotaceae</taxon>
        <taxon>Pleurotus</taxon>
    </lineage>
</organism>
<comment type="caution">
    <text evidence="1">The sequence shown here is derived from an EMBL/GenBank/DDBJ whole genome shotgun (WGS) entry which is preliminary data.</text>
</comment>
<evidence type="ECO:0000313" key="1">
    <source>
        <dbReference type="EMBL" id="KAF9494731.1"/>
    </source>
</evidence>
<accession>A0A9P5ZZU5</accession>
<evidence type="ECO:0000313" key="2">
    <source>
        <dbReference type="Proteomes" id="UP000807025"/>
    </source>
</evidence>
<dbReference type="Proteomes" id="UP000807025">
    <property type="component" value="Unassembled WGS sequence"/>
</dbReference>
<dbReference type="EMBL" id="MU154569">
    <property type="protein sequence ID" value="KAF9494731.1"/>
    <property type="molecule type" value="Genomic_DNA"/>
</dbReference>
<sequence length="61" mass="7155">MTMPSHRSLQPRAWKWQRHYIRHQTPSPSEVYHRHFGLSLSSSYNRQTTNVLPAKLLVAIG</sequence>
<gene>
    <name evidence="1" type="ORF">BDN71DRAFT_1496317</name>
</gene>
<reference evidence="1" key="1">
    <citation type="submission" date="2020-11" db="EMBL/GenBank/DDBJ databases">
        <authorList>
            <consortium name="DOE Joint Genome Institute"/>
            <person name="Ahrendt S."/>
            <person name="Riley R."/>
            <person name="Andreopoulos W."/>
            <person name="Labutti K."/>
            <person name="Pangilinan J."/>
            <person name="Ruiz-Duenas F.J."/>
            <person name="Barrasa J.M."/>
            <person name="Sanchez-Garcia M."/>
            <person name="Camarero S."/>
            <person name="Miyauchi S."/>
            <person name="Serrano A."/>
            <person name="Linde D."/>
            <person name="Babiker R."/>
            <person name="Drula E."/>
            <person name="Ayuso-Fernandez I."/>
            <person name="Pacheco R."/>
            <person name="Padilla G."/>
            <person name="Ferreira P."/>
            <person name="Barriuso J."/>
            <person name="Kellner H."/>
            <person name="Castanera R."/>
            <person name="Alfaro M."/>
            <person name="Ramirez L."/>
            <person name="Pisabarro A.G."/>
            <person name="Kuo A."/>
            <person name="Tritt A."/>
            <person name="Lipzen A."/>
            <person name="He G."/>
            <person name="Yan M."/>
            <person name="Ng V."/>
            <person name="Cullen D."/>
            <person name="Martin F."/>
            <person name="Rosso M.-N."/>
            <person name="Henrissat B."/>
            <person name="Hibbett D."/>
            <person name="Martinez A.T."/>
            <person name="Grigoriev I.V."/>
        </authorList>
    </citation>
    <scope>NUCLEOTIDE SEQUENCE</scope>
    <source>
        <strain evidence="1">ATCC 90797</strain>
    </source>
</reference>
<name>A0A9P5ZZU5_PLEER</name>
<keyword evidence="2" id="KW-1185">Reference proteome</keyword>
<proteinExistence type="predicted"/>
<protein>
    <submittedName>
        <fullName evidence="1">Uncharacterized protein</fullName>
    </submittedName>
</protein>